<protein>
    <recommendedName>
        <fullName evidence="3">Helicase ATP-binding domain-containing protein</fullName>
    </recommendedName>
</protein>
<proteinExistence type="predicted"/>
<dbReference type="InterPro" id="IPR027417">
    <property type="entry name" value="P-loop_NTPase"/>
</dbReference>
<evidence type="ECO:0008006" key="3">
    <source>
        <dbReference type="Google" id="ProtNLM"/>
    </source>
</evidence>
<dbReference type="EMBL" id="JAVCWF010000001">
    <property type="protein sequence ID" value="MDQ7936319.1"/>
    <property type="molecule type" value="Genomic_DNA"/>
</dbReference>
<evidence type="ECO:0000313" key="2">
    <source>
        <dbReference type="Proteomes" id="UP001227831"/>
    </source>
</evidence>
<organism evidence="1 2">
    <name type="scientific">Lactiplantibacillus brownii</name>
    <dbReference type="NCBI Taxonomy" id="3069269"/>
    <lineage>
        <taxon>Bacteria</taxon>
        <taxon>Bacillati</taxon>
        <taxon>Bacillota</taxon>
        <taxon>Bacilli</taxon>
        <taxon>Lactobacillales</taxon>
        <taxon>Lactobacillaceae</taxon>
        <taxon>Lactiplantibacillus</taxon>
    </lineage>
</organism>
<sequence>MDFLETVRLAPTQLVKTTRPWECFDELTHDAGYDYLRSGQQASLRQWYQRRQEHDLVSVMNAGAGKTLVGLLALQSQLNEHEGPGLYLCADQVQADYVTKLAQHYGLTVATMRTAEQPANALIVAAVADLVPPTAELPASQLTHLSMLVLDDALTCLQELQTALTWHIDCEQQVEWYTSLVTKFSQDADTQPASQWAALQQTAPVPLTLAVPYWTLARLQTEILGGPVKPPAWLTNLANVEVYVDQHGIDFQPHCLPIAQLPFLAQAQHRLFLMTSLAASEDLAGQLGLDESSLLNPITVNAPSDVGEKLIITPQQLDIQLDDMRMRSYLKYLFDNGFLATNLVILVPTAAAAIIWKKMGAKIYQAAEQASLMTDLATNQPIMAVVIGGYTELDLAAAASHCLVLDGLPVSNRLADQVALQRDPEAWSMINNLVRIVEQGLGRSVRSGADSSLIFILGNQLQALTVMPAIQALFSRRTQAQLQFSQKLGQAIKQTSQTASDVTIKLNQLIKAVLTRDGNWRTIYRQNINYNYRQLVQRTLTPKAITQAKLIYRADQQAMAGNFQQAVDLLKQLAQPTAMTLERLATYEYQLDPVTALKTQQYAYQKNQHLFRPAGMTYLPRSRPSLAAGQRLKSYLERLNFDNGNDLAIYFKARVTPLAMPNNFQTEDFQRAIAWIGKLIGFDTSRPVAEMVPGSTGFWRGSGTDIVLQLVTTTDTALNSASVQSALTWTQTTYAQPELQLVLMQAKRSVRLAPELVRQARVLTDTKVANLSQRVADLAAQLSVKTPSSWTAAELSQLLASEKLTMTDFMSAFTLPARQAEV</sequence>
<name>A0ABU1A5R8_9LACO</name>
<keyword evidence="2" id="KW-1185">Reference proteome</keyword>
<gene>
    <name evidence="1" type="ORF">RA086_01460</name>
</gene>
<dbReference type="Gene3D" id="3.40.50.300">
    <property type="entry name" value="P-loop containing nucleotide triphosphate hydrolases"/>
    <property type="match status" value="2"/>
</dbReference>
<accession>A0ABU1A5R8</accession>
<dbReference type="Proteomes" id="UP001227831">
    <property type="component" value="Unassembled WGS sequence"/>
</dbReference>
<dbReference type="RefSeq" id="WP_308702155.1">
    <property type="nucleotide sequence ID" value="NZ_AP027463.1"/>
</dbReference>
<evidence type="ECO:0000313" key="1">
    <source>
        <dbReference type="EMBL" id="MDQ7936319.1"/>
    </source>
</evidence>
<dbReference type="SUPFAM" id="SSF52540">
    <property type="entry name" value="P-loop containing nucleoside triphosphate hydrolases"/>
    <property type="match status" value="1"/>
</dbReference>
<comment type="caution">
    <text evidence="1">The sequence shown here is derived from an EMBL/GenBank/DDBJ whole genome shotgun (WGS) entry which is preliminary data.</text>
</comment>
<reference evidence="1 2" key="1">
    <citation type="journal article" date="2023" name="Int. J. Syst. Evol. Microbiol.">
        <title>Lactiplantibacillus brownii sp. nov., a novel psychrotolerant species isolated from sauerkraut.</title>
        <authorList>
            <person name="Heng Y.C."/>
            <person name="Silvaraju S."/>
            <person name="Lee J.K.Y."/>
            <person name="Kittelmann S."/>
        </authorList>
    </citation>
    <scope>NUCLEOTIDE SEQUENCE [LARGE SCALE GENOMIC DNA]</scope>
    <source>
        <strain evidence="1 2">WILCCON 0030</strain>
    </source>
</reference>